<keyword evidence="3" id="KW-1133">Transmembrane helix</keyword>
<dbReference type="Pfam" id="PF00094">
    <property type="entry name" value="VWD"/>
    <property type="match status" value="1"/>
</dbReference>
<dbReference type="PANTHER" id="PTHR13802">
    <property type="entry name" value="MUCIN 4-RELATED"/>
    <property type="match status" value="1"/>
</dbReference>
<gene>
    <name evidence="9" type="ORF">HOLleu_18242</name>
</gene>
<dbReference type="InterPro" id="IPR035234">
    <property type="entry name" value="IgGFc-bd_N"/>
</dbReference>
<evidence type="ECO:0000256" key="2">
    <source>
        <dbReference type="ARBA" id="ARBA00022692"/>
    </source>
</evidence>
<proteinExistence type="predicted"/>
<feature type="chain" id="PRO_5040147610" evidence="6">
    <location>
        <begin position="19"/>
        <end position="1074"/>
    </location>
</feature>
<dbReference type="InterPro" id="IPR056619">
    <property type="entry name" value="C8-3_MUC4"/>
</dbReference>
<dbReference type="InterPro" id="IPR001846">
    <property type="entry name" value="VWF_type-D"/>
</dbReference>
<feature type="signal peptide" evidence="6">
    <location>
        <begin position="1"/>
        <end position="18"/>
    </location>
</feature>
<dbReference type="GO" id="GO:0016020">
    <property type="term" value="C:membrane"/>
    <property type="evidence" value="ECO:0007669"/>
    <property type="project" value="UniProtKB-SubCell"/>
</dbReference>
<evidence type="ECO:0000256" key="6">
    <source>
        <dbReference type="SAM" id="SignalP"/>
    </source>
</evidence>
<reference evidence="9" key="1">
    <citation type="submission" date="2021-10" db="EMBL/GenBank/DDBJ databases">
        <title>Tropical sea cucumber genome reveals ecological adaptation and Cuvierian tubules defense mechanism.</title>
        <authorList>
            <person name="Chen T."/>
        </authorList>
    </citation>
    <scope>NUCLEOTIDE SEQUENCE</scope>
    <source>
        <strain evidence="9">Nanhai2018</strain>
        <tissue evidence="9">Muscle</tissue>
    </source>
</reference>
<keyword evidence="5" id="KW-1015">Disulfide bond</keyword>
<dbReference type="AlphaFoldDB" id="A0A9Q1C3R6"/>
<keyword evidence="4" id="KW-0472">Membrane</keyword>
<keyword evidence="10" id="KW-1185">Reference proteome</keyword>
<dbReference type="PROSITE" id="PS50856">
    <property type="entry name" value="AMOP"/>
    <property type="match status" value="1"/>
</dbReference>
<comment type="caution">
    <text evidence="9">The sequence shown here is derived from an EMBL/GenBank/DDBJ whole genome shotgun (WGS) entry which is preliminary data.</text>
</comment>
<feature type="domain" description="AMOP" evidence="7">
    <location>
        <begin position="667"/>
        <end position="797"/>
    </location>
</feature>
<accession>A0A9Q1C3R6</accession>
<evidence type="ECO:0000256" key="1">
    <source>
        <dbReference type="ARBA" id="ARBA00004370"/>
    </source>
</evidence>
<organism evidence="9 10">
    <name type="scientific">Holothuria leucospilota</name>
    <name type="common">Black long sea cucumber</name>
    <name type="synonym">Mertensiothuria leucospilota</name>
    <dbReference type="NCBI Taxonomy" id="206669"/>
    <lineage>
        <taxon>Eukaryota</taxon>
        <taxon>Metazoa</taxon>
        <taxon>Echinodermata</taxon>
        <taxon>Eleutherozoa</taxon>
        <taxon>Echinozoa</taxon>
        <taxon>Holothuroidea</taxon>
        <taxon>Aspidochirotacea</taxon>
        <taxon>Aspidochirotida</taxon>
        <taxon>Holothuriidae</taxon>
        <taxon>Holothuria</taxon>
    </lineage>
</organism>
<evidence type="ECO:0000259" key="8">
    <source>
        <dbReference type="PROSITE" id="PS51233"/>
    </source>
</evidence>
<name>A0A9Q1C3R6_HOLLE</name>
<evidence type="ECO:0000313" key="9">
    <source>
        <dbReference type="EMBL" id="KAJ8037431.1"/>
    </source>
</evidence>
<dbReference type="Proteomes" id="UP001152320">
    <property type="component" value="Chromosome 8"/>
</dbReference>
<dbReference type="Pfam" id="PF17517">
    <property type="entry name" value="IgGFc_binding"/>
    <property type="match status" value="1"/>
</dbReference>
<dbReference type="Pfam" id="PF03782">
    <property type="entry name" value="AMOP"/>
    <property type="match status" value="1"/>
</dbReference>
<dbReference type="InterPro" id="IPR005533">
    <property type="entry name" value="AMOP_dom"/>
</dbReference>
<evidence type="ECO:0000259" key="7">
    <source>
        <dbReference type="PROSITE" id="PS50856"/>
    </source>
</evidence>
<evidence type="ECO:0000256" key="4">
    <source>
        <dbReference type="ARBA" id="ARBA00023136"/>
    </source>
</evidence>
<evidence type="ECO:0000256" key="5">
    <source>
        <dbReference type="ARBA" id="ARBA00023157"/>
    </source>
</evidence>
<dbReference type="OrthoDB" id="10050617at2759"/>
<dbReference type="SMART" id="SM00216">
    <property type="entry name" value="VWD"/>
    <property type="match status" value="1"/>
</dbReference>
<dbReference type="Pfam" id="PF23263">
    <property type="entry name" value="C8-3_MUC4"/>
    <property type="match status" value="1"/>
</dbReference>
<dbReference type="EMBL" id="JAIZAY010000008">
    <property type="protein sequence ID" value="KAJ8037431.1"/>
    <property type="molecule type" value="Genomic_DNA"/>
</dbReference>
<dbReference type="PANTHER" id="PTHR13802:SF59">
    <property type="entry name" value="SUSHI DOMAIN-CONTAINING PROTEIN 2"/>
    <property type="match status" value="1"/>
</dbReference>
<evidence type="ECO:0000313" key="10">
    <source>
        <dbReference type="Proteomes" id="UP001152320"/>
    </source>
</evidence>
<dbReference type="PROSITE" id="PS51233">
    <property type="entry name" value="VWFD"/>
    <property type="match status" value="1"/>
</dbReference>
<evidence type="ECO:0000256" key="3">
    <source>
        <dbReference type="ARBA" id="ARBA00022989"/>
    </source>
</evidence>
<dbReference type="InterPro" id="IPR051495">
    <property type="entry name" value="Epithelial_Barrier/Signaling"/>
</dbReference>
<protein>
    <submittedName>
        <fullName evidence="9">Sushi domain-containing protein 2</fullName>
    </submittedName>
</protein>
<sequence>MAKTGIILLLVFLEHVYAAEFSSEGSTRGQNFVIVFTGNYYLSPEKTELNLTVVAFSDTPTTVTIRSQYIFDGFPYNKTFEVEPKGSQRIQVPVKFLLDNRSSRSRKVIELNSDKDVSVFGENYAPFSADGFLAIPIKYLGKTYVAMSFEDGENYDFPSVFAIVGVTDNTSAIVTLSTTVLYDSKWYSPGSQIMLSIDKGEVVQLVSNPYNESLGGSIVNSDKPVAVFGGHLCANTEESSCDILTEQVLPVKSWEKTHIYSATGSPEDVSTYVINAYYENTVVGIPGYDAIILQRGEFWQGDITGSGVIHTSHPTSVMQVLKTIKGRTVDPSLIQVSAEHHFGFKFGFSTPPKSGYSARGYHNFLNIVAKINESDTILLNNKPMQNASVLNTHVIPGTPYEVFIVEIPMGENVYFVEQTSVNHKEPFTVIVYGYNYKESYGYSAGLTLPTNQTVLDFDPFFLRETGGEQIIVALPDIEDDTPPVQNASCRFVTKLGREIIVKAYFVDFDSVTCASPRFDEVGYIGFEVSLDNQSSFPFRSKVYVAPQDVLLPTLRVYQDNIVESIINFSANLPVTIEWDPKKLYPVDKLTLITQVASRQSEESVSWSDDILIATGIENNGTFTFVPLNLDQHSLDKVGHFGTSSIVFVLRPSVPDACCLSSVSSGFLILLGSTECPKWLDELQLLRPDGIQHCPCTSNQAMFDGNFQRDVNWDLSYFQKGSTSCFISNIGLGSSGQQCCYKSDGNILVGPPGGGSADAVVLGNAESMGTIWHYFYDVLPWISCCKLSDSCDTYYKYRPSDDCSLYVPPRPSGGTGDPHFKSLDGKEYTFNGAGEFLLIKSWLFDTILQARMEVLPGTNSSVFTAFVISSNESASMQVQRSTEYNNLVLIDGVPVEFYRDDILVYRQDLKGLRLEVNEDLSEVLIQLHSGVALVVRIHPKMMSYILQMPVKFKGTVEGLLGNFNDNPDDDFIMPNMSVLSPNSSLANIHFDFGLLWMIDENSTLFSYFPPYDYSSFAKPDFIPVLEYPDESNVSDDAKTLCGDCTPCLFDAVSTGSLSFAKKNSSRNTTNGNCCS</sequence>
<keyword evidence="6" id="KW-0732">Signal</keyword>
<keyword evidence="2" id="KW-0812">Transmembrane</keyword>
<feature type="domain" description="VWFD" evidence="8">
    <location>
        <begin position="809"/>
        <end position="1003"/>
    </location>
</feature>
<comment type="subcellular location">
    <subcellularLocation>
        <location evidence="1">Membrane</location>
    </subcellularLocation>
</comment>
<dbReference type="SMART" id="SM00723">
    <property type="entry name" value="AMOP"/>
    <property type="match status" value="1"/>
</dbReference>